<feature type="transmembrane region" description="Helical" evidence="1">
    <location>
        <begin position="93"/>
        <end position="111"/>
    </location>
</feature>
<accession>A0A0J8VG19</accession>
<evidence type="ECO:0000313" key="2">
    <source>
        <dbReference type="EMBL" id="PSW25041.1"/>
    </source>
</evidence>
<keyword evidence="1" id="KW-0472">Membrane</keyword>
<dbReference type="InterPro" id="IPR022604">
    <property type="entry name" value="DUF2955"/>
</dbReference>
<feature type="transmembrane region" description="Helical" evidence="1">
    <location>
        <begin position="290"/>
        <end position="310"/>
    </location>
</feature>
<feature type="transmembrane region" description="Helical" evidence="1">
    <location>
        <begin position="117"/>
        <end position="136"/>
    </location>
</feature>
<feature type="transmembrane region" description="Helical" evidence="1">
    <location>
        <begin position="25"/>
        <end position="48"/>
    </location>
</feature>
<comment type="caution">
    <text evidence="2">The sequence shown here is derived from an EMBL/GenBank/DDBJ whole genome shotgun (WGS) entry which is preliminary data.</text>
</comment>
<feature type="transmembrane region" description="Helical" evidence="1">
    <location>
        <begin position="68"/>
        <end position="86"/>
    </location>
</feature>
<keyword evidence="1" id="KW-1133">Transmembrane helix</keyword>
<dbReference type="RefSeq" id="WP_048897744.1">
    <property type="nucleotide sequence ID" value="NZ_AP024853.1"/>
</dbReference>
<name>A0A0J8VG19_9GAMM</name>
<feature type="transmembrane region" description="Helical" evidence="1">
    <location>
        <begin position="143"/>
        <end position="167"/>
    </location>
</feature>
<sequence length="347" mass="38384">MSDNPLAVSTSSPDPLEDARVQTKIIRYTVGVGVAVFLAALIDWPLAFVAPIFVAKFLVDKPELNKETLYELTIAMVATIALGLLLSNGITQYPLPLLILVGLMMLWGYFLFTDPKWNLFATILIIAVLMLPFMAISNQGVSVFLAVGLASSGVVAVIIFALVHIYFPEPESTFTGYQASPLTKEQRWHAAFRAMIISFPVVCFFFIFQISEALLTMMFIALLSLMITGEKSVKLSAFLIITNTIGGVLAIGVFFVLSLVPNILFYTLFISLVAIVMATQIYTKPEKAPIFATAFSTVLVLLGSTLMSSGEIDNNMFIRIFQLFMIGIYMIVASFFLETRNWKFLKI</sequence>
<feature type="transmembrane region" description="Helical" evidence="1">
    <location>
        <begin position="316"/>
        <end position="337"/>
    </location>
</feature>
<protein>
    <submittedName>
        <fullName evidence="2">DUF2955 domain-containing protein</fullName>
    </submittedName>
</protein>
<reference evidence="2 3" key="1">
    <citation type="submission" date="2018-01" db="EMBL/GenBank/DDBJ databases">
        <title>Whole genome sequencing of Histamine producing bacteria.</title>
        <authorList>
            <person name="Butler K."/>
        </authorList>
    </citation>
    <scope>NUCLEOTIDE SEQUENCE [LARGE SCALE GENOMIC DNA]</scope>
    <source>
        <strain evidence="2 3">DSM 24669</strain>
    </source>
</reference>
<dbReference type="OrthoDB" id="6222260at2"/>
<feature type="transmembrane region" description="Helical" evidence="1">
    <location>
        <begin position="263"/>
        <end position="283"/>
    </location>
</feature>
<dbReference type="Pfam" id="PF11168">
    <property type="entry name" value="DUF2955"/>
    <property type="match status" value="1"/>
</dbReference>
<gene>
    <name evidence="2" type="ORF">C9I94_09560</name>
</gene>
<keyword evidence="1" id="KW-0812">Transmembrane</keyword>
<feature type="transmembrane region" description="Helical" evidence="1">
    <location>
        <begin position="190"/>
        <end position="223"/>
    </location>
</feature>
<evidence type="ECO:0000256" key="1">
    <source>
        <dbReference type="SAM" id="Phobius"/>
    </source>
</evidence>
<dbReference type="Proteomes" id="UP000240481">
    <property type="component" value="Unassembled WGS sequence"/>
</dbReference>
<dbReference type="STRING" id="680026.AB733_04775"/>
<proteinExistence type="predicted"/>
<feature type="transmembrane region" description="Helical" evidence="1">
    <location>
        <begin position="235"/>
        <end position="257"/>
    </location>
</feature>
<organism evidence="2 3">
    <name type="scientific">Photobacterium swingsii</name>
    <dbReference type="NCBI Taxonomy" id="680026"/>
    <lineage>
        <taxon>Bacteria</taxon>
        <taxon>Pseudomonadati</taxon>
        <taxon>Pseudomonadota</taxon>
        <taxon>Gammaproteobacteria</taxon>
        <taxon>Vibrionales</taxon>
        <taxon>Vibrionaceae</taxon>
        <taxon>Photobacterium</taxon>
    </lineage>
</organism>
<dbReference type="AlphaFoldDB" id="A0A0J8VG19"/>
<dbReference type="EMBL" id="PYLZ01000004">
    <property type="protein sequence ID" value="PSW25041.1"/>
    <property type="molecule type" value="Genomic_DNA"/>
</dbReference>
<evidence type="ECO:0000313" key="3">
    <source>
        <dbReference type="Proteomes" id="UP000240481"/>
    </source>
</evidence>
<keyword evidence="3" id="KW-1185">Reference proteome</keyword>